<protein>
    <submittedName>
        <fullName evidence="1">Uncharacterized protein</fullName>
    </submittedName>
</protein>
<name>A0ABV7AEE1_9RHOB</name>
<sequence>MIQFSEEYPSAFILPPPIPASWAALDPETAALLVQRLSETADCLPAEAVAEALRLAPLDFFPGWVLCDLQAAMADPAVGKPPRALYSLLYGPDGFTSLDGNSAAIHEHIALHGLDLSSEAQQAGYLRFFCQFVRGPQGPFATVDDLSRLRVSEEAPGQRARLTEAFQPLQLVATEADAAVSDAVATVHYADTLFFARFRIMADGRVEMLDDEPRAEDVAAEPRVLYVDNHRFPDLPMTETVE</sequence>
<organism evidence="1 2">
    <name type="scientific">Acidimangrovimonas pyrenivorans</name>
    <dbReference type="NCBI Taxonomy" id="2030798"/>
    <lineage>
        <taxon>Bacteria</taxon>
        <taxon>Pseudomonadati</taxon>
        <taxon>Pseudomonadota</taxon>
        <taxon>Alphaproteobacteria</taxon>
        <taxon>Rhodobacterales</taxon>
        <taxon>Paracoccaceae</taxon>
        <taxon>Acidimangrovimonas</taxon>
    </lineage>
</organism>
<gene>
    <name evidence="1" type="ORF">ACFOES_05765</name>
</gene>
<keyword evidence="2" id="KW-1185">Reference proteome</keyword>
<evidence type="ECO:0000313" key="1">
    <source>
        <dbReference type="EMBL" id="MFC2967592.1"/>
    </source>
</evidence>
<dbReference type="Proteomes" id="UP001595443">
    <property type="component" value="Unassembled WGS sequence"/>
</dbReference>
<dbReference type="EMBL" id="JBHRSK010000004">
    <property type="protein sequence ID" value="MFC2967592.1"/>
    <property type="molecule type" value="Genomic_DNA"/>
</dbReference>
<accession>A0ABV7AEE1</accession>
<reference evidence="2" key="1">
    <citation type="journal article" date="2019" name="Int. J. Syst. Evol. Microbiol.">
        <title>The Global Catalogue of Microorganisms (GCM) 10K type strain sequencing project: providing services to taxonomists for standard genome sequencing and annotation.</title>
        <authorList>
            <consortium name="The Broad Institute Genomics Platform"/>
            <consortium name="The Broad Institute Genome Sequencing Center for Infectious Disease"/>
            <person name="Wu L."/>
            <person name="Ma J."/>
        </authorList>
    </citation>
    <scope>NUCLEOTIDE SEQUENCE [LARGE SCALE GENOMIC DNA]</scope>
    <source>
        <strain evidence="2">KCTC 62192</strain>
    </source>
</reference>
<proteinExistence type="predicted"/>
<comment type="caution">
    <text evidence="1">The sequence shown here is derived from an EMBL/GenBank/DDBJ whole genome shotgun (WGS) entry which is preliminary data.</text>
</comment>
<evidence type="ECO:0000313" key="2">
    <source>
        <dbReference type="Proteomes" id="UP001595443"/>
    </source>
</evidence>
<dbReference type="RefSeq" id="WP_377832243.1">
    <property type="nucleotide sequence ID" value="NZ_JBHRSK010000004.1"/>
</dbReference>